<accession>A0ABD1TAD6</accession>
<feature type="domain" description="Disease resistance protein At4g27190-like leucine-rich repeats" evidence="2">
    <location>
        <begin position="169"/>
        <end position="257"/>
    </location>
</feature>
<dbReference type="InterPro" id="IPR057135">
    <property type="entry name" value="At4g27190-like_LRR"/>
</dbReference>
<proteinExistence type="predicted"/>
<dbReference type="Gene3D" id="3.80.10.10">
    <property type="entry name" value="Ribonuclease Inhibitor"/>
    <property type="match status" value="3"/>
</dbReference>
<keyword evidence="4" id="KW-1185">Reference proteome</keyword>
<dbReference type="EMBL" id="JBFOLJ010000009">
    <property type="protein sequence ID" value="KAL2509687.1"/>
    <property type="molecule type" value="Genomic_DNA"/>
</dbReference>
<evidence type="ECO:0000313" key="3">
    <source>
        <dbReference type="EMBL" id="KAL2509687.1"/>
    </source>
</evidence>
<protein>
    <submittedName>
        <fullName evidence="3">Disease resistance protein</fullName>
    </submittedName>
</protein>
<dbReference type="GO" id="GO:0006952">
    <property type="term" value="P:defense response"/>
    <property type="evidence" value="ECO:0007669"/>
    <property type="project" value="UniProtKB-KW"/>
</dbReference>
<sequence>MSLKRLTIFNCPKLTDLPEGKRLPPILEYLDLRHCHNLQQLPSDLCNLKSLTEFRVEGCKMLKSFPHMDLPGTLKRLVVQGCDALTTIPMKLVGNNSALEYLEIGRCSSLETFLDQGEFSTTLINIRIYNCKKLKLLPHGIMSENTKLEYFEMDNCPSVKSFPDGQLPTTLKRLQVSNCNNLSSLAANLPSLGNLEYLEVSGCPNLECFPSGAWRILSLRCIKIEDSENLKSLPDGFYNLKNLKELEIRDCPNLEYLPKQGLPSSLRSLSITECKNLSSPDGWKLHKLKSLKFLTLGGFLGFVSFSSDYLLPHSITEL</sequence>
<dbReference type="Pfam" id="PF23247">
    <property type="entry name" value="LRR_RPS2"/>
    <property type="match status" value="1"/>
</dbReference>
<gene>
    <name evidence="3" type="ORF">Fot_33334</name>
</gene>
<dbReference type="SUPFAM" id="SSF52058">
    <property type="entry name" value="L domain-like"/>
    <property type="match status" value="1"/>
</dbReference>
<dbReference type="AlphaFoldDB" id="A0ABD1TAD6"/>
<evidence type="ECO:0000256" key="1">
    <source>
        <dbReference type="ARBA" id="ARBA00022821"/>
    </source>
</evidence>
<dbReference type="Proteomes" id="UP001604277">
    <property type="component" value="Unassembled WGS sequence"/>
</dbReference>
<dbReference type="InterPro" id="IPR001611">
    <property type="entry name" value="Leu-rich_rpt"/>
</dbReference>
<name>A0ABD1TAD6_9LAMI</name>
<keyword evidence="1" id="KW-0611">Plant defense</keyword>
<evidence type="ECO:0000259" key="2">
    <source>
        <dbReference type="Pfam" id="PF23247"/>
    </source>
</evidence>
<dbReference type="PANTHER" id="PTHR36766:SF40">
    <property type="entry name" value="DISEASE RESISTANCE PROTEIN RGA3"/>
    <property type="match status" value="1"/>
</dbReference>
<evidence type="ECO:0000313" key="4">
    <source>
        <dbReference type="Proteomes" id="UP001604277"/>
    </source>
</evidence>
<dbReference type="PANTHER" id="PTHR36766">
    <property type="entry name" value="PLANT BROAD-SPECTRUM MILDEW RESISTANCE PROTEIN RPW8"/>
    <property type="match status" value="1"/>
</dbReference>
<comment type="caution">
    <text evidence="3">The sequence shown here is derived from an EMBL/GenBank/DDBJ whole genome shotgun (WGS) entry which is preliminary data.</text>
</comment>
<dbReference type="Pfam" id="PF00560">
    <property type="entry name" value="LRR_1"/>
    <property type="match status" value="1"/>
</dbReference>
<dbReference type="InterPro" id="IPR032675">
    <property type="entry name" value="LRR_dom_sf"/>
</dbReference>
<reference evidence="4" key="1">
    <citation type="submission" date="2024-07" db="EMBL/GenBank/DDBJ databases">
        <title>Two chromosome-level genome assemblies of Korean endemic species Abeliophyllum distichum and Forsythia ovata (Oleaceae).</title>
        <authorList>
            <person name="Jang H."/>
        </authorList>
    </citation>
    <scope>NUCLEOTIDE SEQUENCE [LARGE SCALE GENOMIC DNA]</scope>
</reference>
<organism evidence="3 4">
    <name type="scientific">Forsythia ovata</name>
    <dbReference type="NCBI Taxonomy" id="205694"/>
    <lineage>
        <taxon>Eukaryota</taxon>
        <taxon>Viridiplantae</taxon>
        <taxon>Streptophyta</taxon>
        <taxon>Embryophyta</taxon>
        <taxon>Tracheophyta</taxon>
        <taxon>Spermatophyta</taxon>
        <taxon>Magnoliopsida</taxon>
        <taxon>eudicotyledons</taxon>
        <taxon>Gunneridae</taxon>
        <taxon>Pentapetalae</taxon>
        <taxon>asterids</taxon>
        <taxon>lamiids</taxon>
        <taxon>Lamiales</taxon>
        <taxon>Oleaceae</taxon>
        <taxon>Forsythieae</taxon>
        <taxon>Forsythia</taxon>
    </lineage>
</organism>